<keyword evidence="10" id="KW-1185">Reference proteome</keyword>
<organism evidence="9 10">
    <name type="scientific">Coccomyxa viridis</name>
    <dbReference type="NCBI Taxonomy" id="1274662"/>
    <lineage>
        <taxon>Eukaryota</taxon>
        <taxon>Viridiplantae</taxon>
        <taxon>Chlorophyta</taxon>
        <taxon>core chlorophytes</taxon>
        <taxon>Trebouxiophyceae</taxon>
        <taxon>Trebouxiophyceae incertae sedis</taxon>
        <taxon>Coccomyxaceae</taxon>
        <taxon>Coccomyxa</taxon>
    </lineage>
</organism>
<keyword evidence="4 7" id="KW-0862">Zinc</keyword>
<dbReference type="CDD" id="cd05285">
    <property type="entry name" value="sorbitol_DH"/>
    <property type="match status" value="1"/>
</dbReference>
<dbReference type="EMBL" id="CAUYUE010000004">
    <property type="protein sequence ID" value="CAK0770516.1"/>
    <property type="molecule type" value="Genomic_DNA"/>
</dbReference>
<dbReference type="InterPro" id="IPR013154">
    <property type="entry name" value="ADH-like_N"/>
</dbReference>
<feature type="domain" description="Enoyl reductase (ER)" evidence="8">
    <location>
        <begin position="47"/>
        <end position="389"/>
    </location>
</feature>
<evidence type="ECO:0000256" key="5">
    <source>
        <dbReference type="ARBA" id="ARBA00023002"/>
    </source>
</evidence>
<dbReference type="InterPro" id="IPR020843">
    <property type="entry name" value="ER"/>
</dbReference>
<evidence type="ECO:0000256" key="6">
    <source>
        <dbReference type="ARBA" id="ARBA00023027"/>
    </source>
</evidence>
<comment type="caution">
    <text evidence="9">The sequence shown here is derived from an EMBL/GenBank/DDBJ whole genome shotgun (WGS) entry which is preliminary data.</text>
</comment>
<dbReference type="PANTHER" id="PTHR43161">
    <property type="entry name" value="SORBITOL DEHYDROGENASE"/>
    <property type="match status" value="1"/>
</dbReference>
<keyword evidence="5" id="KW-0560">Oxidoreductase</keyword>
<evidence type="ECO:0000259" key="8">
    <source>
        <dbReference type="SMART" id="SM00829"/>
    </source>
</evidence>
<dbReference type="SUPFAM" id="SSF51735">
    <property type="entry name" value="NAD(P)-binding Rossmann-fold domains"/>
    <property type="match status" value="1"/>
</dbReference>
<sequence>MLATFTRRALHGQNCKLASSFMARCYAAQPAVQEQAGLENPAAVLYSANDLRYEHHHIPTDIPPGHVRVQMRAVGICGSDVHFYKKGRIADFVVEQPMVIGHESAGDVVGMGEGVSRLQMGARVALEPGIPCWGSKVARKGRYNLCPDVKFFATPPVHGSLARYVDHPEDFCFELPGELSYEEGAMIEPLSNGIHACRRAGVEPGKTVAILGAGPMGLNALVAAQAFGATKIVITDVREDNLPLAERLGAKFPLLTPPSMKIEEAADLITKLLPPDGPDCVIDCAGYQSTILTGMQALARGGTFVLVGMGSEACNCFPSMTLVSKEADVKGCFRYTNTYPMAIEMLQEGKIDVKPMITHRFGFTGRDEVIAGFECAANAARTKSIKVMFNLPAEA</sequence>
<dbReference type="PROSITE" id="PS00059">
    <property type="entry name" value="ADH_ZINC"/>
    <property type="match status" value="1"/>
</dbReference>
<evidence type="ECO:0000256" key="2">
    <source>
        <dbReference type="ARBA" id="ARBA00008072"/>
    </source>
</evidence>
<dbReference type="Gene3D" id="3.90.180.10">
    <property type="entry name" value="Medium-chain alcohol dehydrogenases, catalytic domain"/>
    <property type="match status" value="1"/>
</dbReference>
<comment type="cofactor">
    <cofactor evidence="1 7">
        <name>Zn(2+)</name>
        <dbReference type="ChEBI" id="CHEBI:29105"/>
    </cofactor>
</comment>
<dbReference type="InterPro" id="IPR045306">
    <property type="entry name" value="SDH-like"/>
</dbReference>
<dbReference type="Proteomes" id="UP001314263">
    <property type="component" value="Unassembled WGS sequence"/>
</dbReference>
<dbReference type="Gene3D" id="3.40.50.720">
    <property type="entry name" value="NAD(P)-binding Rossmann-like Domain"/>
    <property type="match status" value="1"/>
</dbReference>
<dbReference type="AlphaFoldDB" id="A0AAV1I2K4"/>
<accession>A0AAV1I2K4</accession>
<proteinExistence type="inferred from homology"/>
<keyword evidence="6" id="KW-0520">NAD</keyword>
<evidence type="ECO:0000256" key="1">
    <source>
        <dbReference type="ARBA" id="ARBA00001947"/>
    </source>
</evidence>
<dbReference type="GO" id="GO:0008270">
    <property type="term" value="F:zinc ion binding"/>
    <property type="evidence" value="ECO:0007669"/>
    <property type="project" value="InterPro"/>
</dbReference>
<dbReference type="GO" id="GO:0016616">
    <property type="term" value="F:oxidoreductase activity, acting on the CH-OH group of donors, NAD or NADP as acceptor"/>
    <property type="evidence" value="ECO:0007669"/>
    <property type="project" value="InterPro"/>
</dbReference>
<dbReference type="FunFam" id="3.40.50.720:FF:000068">
    <property type="entry name" value="Sorbitol dehydrogenase"/>
    <property type="match status" value="1"/>
</dbReference>
<reference evidence="9 10" key="1">
    <citation type="submission" date="2023-10" db="EMBL/GenBank/DDBJ databases">
        <authorList>
            <person name="Maclean D."/>
            <person name="Macfadyen A."/>
        </authorList>
    </citation>
    <scope>NUCLEOTIDE SEQUENCE [LARGE SCALE GENOMIC DNA]</scope>
</reference>
<gene>
    <name evidence="9" type="ORF">CVIRNUC_003775</name>
</gene>
<dbReference type="Pfam" id="PF08240">
    <property type="entry name" value="ADH_N"/>
    <property type="match status" value="1"/>
</dbReference>
<dbReference type="InterPro" id="IPR036291">
    <property type="entry name" value="NAD(P)-bd_dom_sf"/>
</dbReference>
<dbReference type="InterPro" id="IPR002328">
    <property type="entry name" value="ADH_Zn_CS"/>
</dbReference>
<evidence type="ECO:0000313" key="9">
    <source>
        <dbReference type="EMBL" id="CAK0770516.1"/>
    </source>
</evidence>
<keyword evidence="3 7" id="KW-0479">Metal-binding</keyword>
<dbReference type="InterPro" id="IPR011032">
    <property type="entry name" value="GroES-like_sf"/>
</dbReference>
<protein>
    <recommendedName>
        <fullName evidence="8">Enoyl reductase (ER) domain-containing protein</fullName>
    </recommendedName>
</protein>
<dbReference type="SUPFAM" id="SSF50129">
    <property type="entry name" value="GroES-like"/>
    <property type="match status" value="1"/>
</dbReference>
<evidence type="ECO:0000313" key="10">
    <source>
        <dbReference type="Proteomes" id="UP001314263"/>
    </source>
</evidence>
<evidence type="ECO:0000256" key="7">
    <source>
        <dbReference type="RuleBase" id="RU361277"/>
    </source>
</evidence>
<name>A0AAV1I2K4_9CHLO</name>
<dbReference type="PANTHER" id="PTHR43161:SF9">
    <property type="entry name" value="SORBITOL DEHYDROGENASE"/>
    <property type="match status" value="1"/>
</dbReference>
<dbReference type="InterPro" id="IPR013149">
    <property type="entry name" value="ADH-like_C"/>
</dbReference>
<comment type="similarity">
    <text evidence="2 7">Belongs to the zinc-containing alcohol dehydrogenase family.</text>
</comment>
<evidence type="ECO:0000256" key="3">
    <source>
        <dbReference type="ARBA" id="ARBA00022723"/>
    </source>
</evidence>
<dbReference type="Pfam" id="PF00107">
    <property type="entry name" value="ADH_zinc_N"/>
    <property type="match status" value="1"/>
</dbReference>
<evidence type="ECO:0000256" key="4">
    <source>
        <dbReference type="ARBA" id="ARBA00022833"/>
    </source>
</evidence>
<dbReference type="SMART" id="SM00829">
    <property type="entry name" value="PKS_ER"/>
    <property type="match status" value="1"/>
</dbReference>